<reference evidence="2 3" key="1">
    <citation type="submission" date="2015-09" db="EMBL/GenBank/DDBJ databases">
        <title>Draft genome of the parasitic nematode Teladorsagia circumcincta isolate WARC Sus (inbred).</title>
        <authorList>
            <person name="Mitreva M."/>
        </authorList>
    </citation>
    <scope>NUCLEOTIDE SEQUENCE [LARGE SCALE GENOMIC DNA]</scope>
    <source>
        <strain evidence="2 3">S</strain>
    </source>
</reference>
<dbReference type="EMBL" id="KZ352350">
    <property type="protein sequence ID" value="PIO62249.1"/>
    <property type="molecule type" value="Genomic_DNA"/>
</dbReference>
<dbReference type="Proteomes" id="UP000230423">
    <property type="component" value="Unassembled WGS sequence"/>
</dbReference>
<accession>A0A2G9TW48</accession>
<proteinExistence type="predicted"/>
<keyword evidence="3" id="KW-1185">Reference proteome</keyword>
<protein>
    <recommendedName>
        <fullName evidence="4">PAN domain protein</fullName>
    </recommendedName>
</protein>
<keyword evidence="1" id="KW-0732">Signal</keyword>
<organism evidence="2 3">
    <name type="scientific">Teladorsagia circumcincta</name>
    <name type="common">Brown stomach worm</name>
    <name type="synonym">Ostertagia circumcincta</name>
    <dbReference type="NCBI Taxonomy" id="45464"/>
    <lineage>
        <taxon>Eukaryota</taxon>
        <taxon>Metazoa</taxon>
        <taxon>Ecdysozoa</taxon>
        <taxon>Nematoda</taxon>
        <taxon>Chromadorea</taxon>
        <taxon>Rhabditida</taxon>
        <taxon>Rhabditina</taxon>
        <taxon>Rhabditomorpha</taxon>
        <taxon>Strongyloidea</taxon>
        <taxon>Trichostrongylidae</taxon>
        <taxon>Teladorsagia</taxon>
    </lineage>
</organism>
<name>A0A2G9TW48_TELCI</name>
<dbReference type="AlphaFoldDB" id="A0A2G9TW48"/>
<gene>
    <name evidence="2" type="ORF">TELCIR_16203</name>
</gene>
<evidence type="ECO:0000313" key="3">
    <source>
        <dbReference type="Proteomes" id="UP000230423"/>
    </source>
</evidence>
<evidence type="ECO:0000256" key="1">
    <source>
        <dbReference type="SAM" id="SignalP"/>
    </source>
</evidence>
<evidence type="ECO:0008006" key="4">
    <source>
        <dbReference type="Google" id="ProtNLM"/>
    </source>
</evidence>
<sequence length="226" mass="25501">TMGFVALRFTAFAMLLHLSQVTPGLSCTFTLLNVTHLTNLNQVASEPGYPKCLEKCYETEDCSYVVLDREGFDCFVYAPGEGEVTRDLFIQPDFYQFDRDVSITSCPTVTPGLSCTFTQFTGANLINVKKVFEHEFILEAAGFTTCSKKCYEFAGCNFFLYNPPSPGAVYLKPAYCAVYGPGEDETSRGDYQHPEIYRFDRNAFNTSCPTVRQWTEQNIDYLYADV</sequence>
<feature type="chain" id="PRO_5013627917" description="PAN domain protein" evidence="1">
    <location>
        <begin position="27"/>
        <end position="226"/>
    </location>
</feature>
<feature type="non-terminal residue" evidence="2">
    <location>
        <position position="1"/>
    </location>
</feature>
<evidence type="ECO:0000313" key="2">
    <source>
        <dbReference type="EMBL" id="PIO62249.1"/>
    </source>
</evidence>
<feature type="signal peptide" evidence="1">
    <location>
        <begin position="1"/>
        <end position="26"/>
    </location>
</feature>